<evidence type="ECO:0000313" key="2">
    <source>
        <dbReference type="Proteomes" id="UP000000644"/>
    </source>
</evidence>
<dbReference type="EMBL" id="CP000530">
    <property type="protein sequence ID" value="ABM39668.1"/>
    <property type="molecule type" value="Genomic_DNA"/>
</dbReference>
<sequence length="116" mass="13021">MPAAMIALPTPRLSAINLKEPHMKERTLRPMLAMSLDWHLTRALEQNDFSAVSDKLRDQLIERGMPPRKAAINAPVMLDGMDRALQGEFDFKRIRNELCAERRSRDAASPLTPAAG</sequence>
<evidence type="ECO:0000313" key="1">
    <source>
        <dbReference type="EMBL" id="ABM39668.1"/>
    </source>
</evidence>
<reference evidence="2" key="1">
    <citation type="journal article" date="2009" name="Environ. Microbiol.">
        <title>The genome of Polaromonas naphthalenivorans strain CJ2, isolated from coal tar-contaminated sediment, reveals physiological and metabolic versatility and evolution through extensive horizontal gene transfer.</title>
        <authorList>
            <person name="Yagi J.M."/>
            <person name="Sims D."/>
            <person name="Brettin T."/>
            <person name="Bruce D."/>
            <person name="Madsen E.L."/>
        </authorList>
    </citation>
    <scope>NUCLEOTIDE SEQUENCE [LARGE SCALE GENOMIC DNA]</scope>
    <source>
        <strain evidence="2">CJ2</strain>
        <plasmid evidence="2">Plasmid pPNAP01</plasmid>
    </source>
</reference>
<gene>
    <name evidence="1" type="ordered locus">Pnap_4390</name>
</gene>
<keyword evidence="1" id="KW-0614">Plasmid</keyword>
<dbReference type="HOGENOM" id="CLU_2094594_0_0_4"/>
<organism evidence="1 2">
    <name type="scientific">Polaromonas naphthalenivorans (strain CJ2)</name>
    <dbReference type="NCBI Taxonomy" id="365044"/>
    <lineage>
        <taxon>Bacteria</taxon>
        <taxon>Pseudomonadati</taxon>
        <taxon>Pseudomonadota</taxon>
        <taxon>Betaproteobacteria</taxon>
        <taxon>Burkholderiales</taxon>
        <taxon>Comamonadaceae</taxon>
        <taxon>Polaromonas</taxon>
    </lineage>
</organism>
<proteinExistence type="predicted"/>
<dbReference type="AlphaFoldDB" id="A1VVJ0"/>
<dbReference type="Proteomes" id="UP000000644">
    <property type="component" value="Plasmid pPNAP01"/>
</dbReference>
<accession>A1VVJ0</accession>
<geneLocation type="plasmid" evidence="1 2">
    <name>pPNAP01</name>
</geneLocation>
<name>A1VVJ0_POLNA</name>
<dbReference type="KEGG" id="pna:Pnap_4390"/>
<protein>
    <submittedName>
        <fullName evidence="1">Uncharacterized protein</fullName>
    </submittedName>
</protein>
<keyword evidence="2" id="KW-1185">Reference proteome</keyword>